<feature type="region of interest" description="Disordered" evidence="1">
    <location>
        <begin position="33"/>
        <end position="67"/>
    </location>
</feature>
<name>A0A8J8NLZ7_HALGN</name>
<dbReference type="Proteomes" id="UP000785679">
    <property type="component" value="Unassembled WGS sequence"/>
</dbReference>
<sequence>MRAGHYTARIKLYSNPHSPYSVLSAPYNLLKRNPRGMHSLYGQSEKAEGAQGSAQRESAEAQPCNRS</sequence>
<protein>
    <submittedName>
        <fullName evidence="2">Uncharacterized protein</fullName>
    </submittedName>
</protein>
<proteinExistence type="predicted"/>
<gene>
    <name evidence="2" type="ORF">FGO68_gene2835</name>
</gene>
<evidence type="ECO:0000313" key="2">
    <source>
        <dbReference type="EMBL" id="TNV77992.1"/>
    </source>
</evidence>
<dbReference type="AlphaFoldDB" id="A0A8J8NLZ7"/>
<organism evidence="2 3">
    <name type="scientific">Halteria grandinella</name>
    <dbReference type="NCBI Taxonomy" id="5974"/>
    <lineage>
        <taxon>Eukaryota</taxon>
        <taxon>Sar</taxon>
        <taxon>Alveolata</taxon>
        <taxon>Ciliophora</taxon>
        <taxon>Intramacronucleata</taxon>
        <taxon>Spirotrichea</taxon>
        <taxon>Stichotrichia</taxon>
        <taxon>Sporadotrichida</taxon>
        <taxon>Halteriidae</taxon>
        <taxon>Halteria</taxon>
    </lineage>
</organism>
<comment type="caution">
    <text evidence="2">The sequence shown here is derived from an EMBL/GenBank/DDBJ whole genome shotgun (WGS) entry which is preliminary data.</text>
</comment>
<accession>A0A8J8NLZ7</accession>
<evidence type="ECO:0000313" key="3">
    <source>
        <dbReference type="Proteomes" id="UP000785679"/>
    </source>
</evidence>
<reference evidence="2" key="1">
    <citation type="submission" date="2019-06" db="EMBL/GenBank/DDBJ databases">
        <authorList>
            <person name="Zheng W."/>
        </authorList>
    </citation>
    <scope>NUCLEOTIDE SEQUENCE</scope>
    <source>
        <strain evidence="2">QDHG01</strain>
    </source>
</reference>
<keyword evidence="3" id="KW-1185">Reference proteome</keyword>
<dbReference type="EMBL" id="RRYP01011047">
    <property type="protein sequence ID" value="TNV77992.1"/>
    <property type="molecule type" value="Genomic_DNA"/>
</dbReference>
<evidence type="ECO:0000256" key="1">
    <source>
        <dbReference type="SAM" id="MobiDB-lite"/>
    </source>
</evidence>